<dbReference type="GO" id="GO:0016853">
    <property type="term" value="F:isomerase activity"/>
    <property type="evidence" value="ECO:0007669"/>
    <property type="project" value="UniProtKB-KW"/>
</dbReference>
<dbReference type="InterPro" id="IPR013022">
    <property type="entry name" value="Xyl_isomerase-like_TIM-brl"/>
</dbReference>
<feature type="domain" description="Xylose isomerase-like TIM barrel" evidence="1">
    <location>
        <begin position="34"/>
        <end position="258"/>
    </location>
</feature>
<dbReference type="Gene3D" id="3.20.20.150">
    <property type="entry name" value="Divalent-metal-dependent TIM barrel enzymes"/>
    <property type="match status" value="1"/>
</dbReference>
<protein>
    <submittedName>
        <fullName evidence="2">Sugar phosphate isomerase/epimerase</fullName>
    </submittedName>
</protein>
<dbReference type="EMBL" id="DSYZ01000096">
    <property type="protein sequence ID" value="HGT83080.1"/>
    <property type="molecule type" value="Genomic_DNA"/>
</dbReference>
<comment type="caution">
    <text evidence="2">The sequence shown here is derived from an EMBL/GenBank/DDBJ whole genome shotgun (WGS) entry which is preliminary data.</text>
</comment>
<evidence type="ECO:0000259" key="1">
    <source>
        <dbReference type="Pfam" id="PF01261"/>
    </source>
</evidence>
<evidence type="ECO:0000313" key="2">
    <source>
        <dbReference type="EMBL" id="HGT83080.1"/>
    </source>
</evidence>
<dbReference type="SUPFAM" id="SSF51658">
    <property type="entry name" value="Xylose isomerase-like"/>
    <property type="match status" value="1"/>
</dbReference>
<dbReference type="PANTHER" id="PTHR12110">
    <property type="entry name" value="HYDROXYPYRUVATE ISOMERASE"/>
    <property type="match status" value="1"/>
</dbReference>
<gene>
    <name evidence="2" type="ORF">ENT52_05080</name>
</gene>
<dbReference type="Pfam" id="PF01261">
    <property type="entry name" value="AP_endonuc_2"/>
    <property type="match status" value="1"/>
</dbReference>
<dbReference type="InterPro" id="IPR050312">
    <property type="entry name" value="IolE/XylAMocC-like"/>
</dbReference>
<dbReference type="InterPro" id="IPR036237">
    <property type="entry name" value="Xyl_isomerase-like_sf"/>
</dbReference>
<accession>A0A7J3M3V2</accession>
<name>A0A7J3M3V2_ARCFL</name>
<sequence>MLRFERRRDRDRSCMIGTTLWYGHKPFGERIEKLLGIGFDYFEIALDFPFPDDNEELKRVIREYELKTAFHAPLDILLASPREEIFGASLKVFEKCLKFAANFETLYFNFHVFHFTPTFLFPEIREKGVKKLGKAIELAAKLSNEFGFEICIENDTFFVEDFIIGDVKLTLDIGHFAIEAKRWGRDYKVDLQEFCRNHRSRVLVAHVHDVSFSKMCDHLPLGKGELDLRIIKHALDEIKPRFSLLEVFWKSAQFGDFATLVELEESLKILTAWL</sequence>
<dbReference type="AlphaFoldDB" id="A0A7J3M3V2"/>
<organism evidence="2">
    <name type="scientific">Archaeoglobus fulgidus</name>
    <dbReference type="NCBI Taxonomy" id="2234"/>
    <lineage>
        <taxon>Archaea</taxon>
        <taxon>Methanobacteriati</taxon>
        <taxon>Methanobacteriota</taxon>
        <taxon>Archaeoglobi</taxon>
        <taxon>Archaeoglobales</taxon>
        <taxon>Archaeoglobaceae</taxon>
        <taxon>Archaeoglobus</taxon>
    </lineage>
</organism>
<reference evidence="2" key="1">
    <citation type="journal article" date="2020" name="mSystems">
        <title>Genome- and Community-Level Interaction Insights into Carbon Utilization and Element Cycling Functions of Hydrothermarchaeota in Hydrothermal Sediment.</title>
        <authorList>
            <person name="Zhou Z."/>
            <person name="Liu Y."/>
            <person name="Xu W."/>
            <person name="Pan J."/>
            <person name="Luo Z.H."/>
            <person name="Li M."/>
        </authorList>
    </citation>
    <scope>NUCLEOTIDE SEQUENCE [LARGE SCALE GENOMIC DNA]</scope>
    <source>
        <strain evidence="2">SpSt-587</strain>
    </source>
</reference>
<proteinExistence type="predicted"/>
<keyword evidence="2" id="KW-0413">Isomerase</keyword>